<dbReference type="EMBL" id="CP120992">
    <property type="protein sequence ID" value="WLQ42839.1"/>
    <property type="molecule type" value="Genomic_DNA"/>
</dbReference>
<evidence type="ECO:0008006" key="5">
    <source>
        <dbReference type="Google" id="ProtNLM"/>
    </source>
</evidence>
<feature type="region of interest" description="Disordered" evidence="1">
    <location>
        <begin position="26"/>
        <end position="47"/>
    </location>
</feature>
<dbReference type="PROSITE" id="PS51257">
    <property type="entry name" value="PROKAR_LIPOPROTEIN"/>
    <property type="match status" value="1"/>
</dbReference>
<organism evidence="3 4">
    <name type="scientific">Streptomyces laculatispora</name>
    <dbReference type="NCBI Taxonomy" id="887464"/>
    <lineage>
        <taxon>Bacteria</taxon>
        <taxon>Bacillati</taxon>
        <taxon>Actinomycetota</taxon>
        <taxon>Actinomycetes</taxon>
        <taxon>Kitasatosporales</taxon>
        <taxon>Streptomycetaceae</taxon>
        <taxon>Streptomyces</taxon>
    </lineage>
</organism>
<feature type="compositionally biased region" description="Low complexity" evidence="1">
    <location>
        <begin position="26"/>
        <end position="37"/>
    </location>
</feature>
<keyword evidence="4" id="KW-1185">Reference proteome</keyword>
<sequence>MSTTKWAAMAIAVIALGVTGCGTSDTGTGAAAASAPAAPRPKGTGPLPEKVVRADLDSSAANAGVPNNAPDFARSAEERTDDSLMSCAVAFKGFGTKTTPVELTRFEKLVSELRERDWRPPRKNLKGADAVGETRVVLKQRGWSMVASHMDIQKGVVTLLATEDACVKRTGIDAGVLG</sequence>
<feature type="signal peptide" evidence="2">
    <location>
        <begin position="1"/>
        <end position="20"/>
    </location>
</feature>
<feature type="chain" id="PRO_5045584327" description="Lipoprotein" evidence="2">
    <location>
        <begin position="21"/>
        <end position="178"/>
    </location>
</feature>
<accession>A0ABY9I967</accession>
<proteinExistence type="predicted"/>
<evidence type="ECO:0000256" key="2">
    <source>
        <dbReference type="SAM" id="SignalP"/>
    </source>
</evidence>
<evidence type="ECO:0000313" key="3">
    <source>
        <dbReference type="EMBL" id="WLQ42839.1"/>
    </source>
</evidence>
<evidence type="ECO:0000313" key="4">
    <source>
        <dbReference type="Proteomes" id="UP001229952"/>
    </source>
</evidence>
<gene>
    <name evidence="3" type="ORF">P8A22_24635</name>
</gene>
<protein>
    <recommendedName>
        <fullName evidence="5">Lipoprotein</fullName>
    </recommendedName>
</protein>
<dbReference type="Proteomes" id="UP001229952">
    <property type="component" value="Chromosome"/>
</dbReference>
<reference evidence="3 4" key="1">
    <citation type="submission" date="2023-03" db="EMBL/GenBank/DDBJ databases">
        <title>Isolation and description of six Streptomyces strains from soil environments, able to metabolize different microbial glucans.</title>
        <authorList>
            <person name="Widen T."/>
            <person name="Larsbrink J."/>
        </authorList>
    </citation>
    <scope>NUCLEOTIDE SEQUENCE [LARGE SCALE GENOMIC DNA]</scope>
    <source>
        <strain evidence="3 4">Mut2</strain>
    </source>
</reference>
<dbReference type="RefSeq" id="WP_306090477.1">
    <property type="nucleotide sequence ID" value="NZ_CP120992.1"/>
</dbReference>
<keyword evidence="2" id="KW-0732">Signal</keyword>
<evidence type="ECO:0000256" key="1">
    <source>
        <dbReference type="SAM" id="MobiDB-lite"/>
    </source>
</evidence>
<name>A0ABY9I967_9ACTN</name>